<dbReference type="InterPro" id="IPR006439">
    <property type="entry name" value="HAD-SF_hydro_IA"/>
</dbReference>
<gene>
    <name evidence="1" type="ORF">ACFFGY_16325</name>
</gene>
<dbReference type="Proteomes" id="UP001589865">
    <property type="component" value="Unassembled WGS sequence"/>
</dbReference>
<evidence type="ECO:0000313" key="1">
    <source>
        <dbReference type="EMBL" id="MFC0409819.1"/>
    </source>
</evidence>
<proteinExistence type="predicted"/>
<reference evidence="1 2" key="1">
    <citation type="submission" date="2024-09" db="EMBL/GenBank/DDBJ databases">
        <authorList>
            <person name="Sun Q."/>
            <person name="Mori K."/>
        </authorList>
    </citation>
    <scope>NUCLEOTIDE SEQUENCE [LARGE SCALE GENOMIC DNA]</scope>
    <source>
        <strain evidence="1 2">TBRC 5777</strain>
    </source>
</reference>
<evidence type="ECO:0000313" key="2">
    <source>
        <dbReference type="Proteomes" id="UP001589865"/>
    </source>
</evidence>
<name>A0ABV6JVR2_9PROT</name>
<dbReference type="InterPro" id="IPR023198">
    <property type="entry name" value="PGP-like_dom2"/>
</dbReference>
<dbReference type="Gene3D" id="3.40.50.1000">
    <property type="entry name" value="HAD superfamily/HAD-like"/>
    <property type="match status" value="1"/>
</dbReference>
<dbReference type="GO" id="GO:0016787">
    <property type="term" value="F:hydrolase activity"/>
    <property type="evidence" value="ECO:0007669"/>
    <property type="project" value="UniProtKB-KW"/>
</dbReference>
<dbReference type="CDD" id="cd02603">
    <property type="entry name" value="HAD_sEH-N_like"/>
    <property type="match status" value="1"/>
</dbReference>
<dbReference type="SUPFAM" id="SSF56784">
    <property type="entry name" value="HAD-like"/>
    <property type="match status" value="1"/>
</dbReference>
<dbReference type="InterPro" id="IPR036412">
    <property type="entry name" value="HAD-like_sf"/>
</dbReference>
<dbReference type="Gene3D" id="1.10.150.240">
    <property type="entry name" value="Putative phosphatase, domain 2"/>
    <property type="match status" value="1"/>
</dbReference>
<dbReference type="SFLD" id="SFLDG01129">
    <property type="entry name" value="C1.5:_HAD__Beta-PGM__Phosphata"/>
    <property type="match status" value="1"/>
</dbReference>
<dbReference type="RefSeq" id="WP_377045571.1">
    <property type="nucleotide sequence ID" value="NZ_JBHLUN010000011.1"/>
</dbReference>
<dbReference type="SFLD" id="SFLDS00003">
    <property type="entry name" value="Haloacid_Dehalogenase"/>
    <property type="match status" value="1"/>
</dbReference>
<dbReference type="InterPro" id="IPR023214">
    <property type="entry name" value="HAD_sf"/>
</dbReference>
<comment type="caution">
    <text evidence="1">The sequence shown here is derived from an EMBL/GenBank/DDBJ whole genome shotgun (WGS) entry which is preliminary data.</text>
</comment>
<dbReference type="PANTHER" id="PTHR43611:SF3">
    <property type="entry name" value="FLAVIN MONONUCLEOTIDE HYDROLASE 1, CHLOROPLATIC"/>
    <property type="match status" value="1"/>
</dbReference>
<keyword evidence="2" id="KW-1185">Reference proteome</keyword>
<sequence length="209" mass="23327">MIAAARKTVIFDLGGVLIDWDPRHLYRKLFPGDEAAMERFLAEVCTGAWNLQQDAGRSWAEATAELRAKFPEQAPMIDAYHHRWPEMIAGSIEGTVRILRELHVAGTPLFALTNWSAETFPVALERFDFMALFRGTLVSGAEKLIKPDPAIFRLILSRFEINPAEAVFIDDVPRNAEAATALGIHGIRFTSPEALRAELRRLGFPLAEA</sequence>
<accession>A0ABV6JVR2</accession>
<keyword evidence="1" id="KW-0378">Hydrolase</keyword>
<dbReference type="PRINTS" id="PR00413">
    <property type="entry name" value="HADHALOGNASE"/>
</dbReference>
<organism evidence="1 2">
    <name type="scientific">Roseomonas elaeocarpi</name>
    <dbReference type="NCBI Taxonomy" id="907779"/>
    <lineage>
        <taxon>Bacteria</taxon>
        <taxon>Pseudomonadati</taxon>
        <taxon>Pseudomonadota</taxon>
        <taxon>Alphaproteobacteria</taxon>
        <taxon>Acetobacterales</taxon>
        <taxon>Roseomonadaceae</taxon>
        <taxon>Roseomonas</taxon>
    </lineage>
</organism>
<dbReference type="PANTHER" id="PTHR43611">
    <property type="entry name" value="ALPHA-D-GLUCOSE 1-PHOSPHATE PHOSPHATASE"/>
    <property type="match status" value="1"/>
</dbReference>
<dbReference type="Pfam" id="PF00702">
    <property type="entry name" value="Hydrolase"/>
    <property type="match status" value="1"/>
</dbReference>
<protein>
    <submittedName>
        <fullName evidence="1">HAD family hydrolase</fullName>
    </submittedName>
</protein>
<dbReference type="NCBIfam" id="TIGR01509">
    <property type="entry name" value="HAD-SF-IA-v3"/>
    <property type="match status" value="1"/>
</dbReference>
<dbReference type="EMBL" id="JBHLUN010000011">
    <property type="protein sequence ID" value="MFC0409819.1"/>
    <property type="molecule type" value="Genomic_DNA"/>
</dbReference>